<dbReference type="Pfam" id="PF20178">
    <property type="entry name" value="ToxA_N"/>
    <property type="match status" value="1"/>
</dbReference>
<name>A0ABW9H378_9PSED</name>
<evidence type="ECO:0000313" key="3">
    <source>
        <dbReference type="Proteomes" id="UP001631987"/>
    </source>
</evidence>
<protein>
    <submittedName>
        <fullName evidence="2">Dermonecrotic toxin domain-containing protein</fullName>
    </submittedName>
</protein>
<dbReference type="InterPro" id="IPR046673">
    <property type="entry name" value="ToxA_N"/>
</dbReference>
<evidence type="ECO:0000259" key="1">
    <source>
        <dbReference type="Pfam" id="PF20178"/>
    </source>
</evidence>
<dbReference type="SUPFAM" id="SSF159501">
    <property type="entry name" value="EreA/ChaN-like"/>
    <property type="match status" value="1"/>
</dbReference>
<feature type="domain" description="Dermonecrotic toxin N-terminal" evidence="1">
    <location>
        <begin position="30"/>
        <end position="291"/>
    </location>
</feature>
<proteinExistence type="predicted"/>
<dbReference type="Gene3D" id="3.40.50.11550">
    <property type="match status" value="1"/>
</dbReference>
<gene>
    <name evidence="2" type="ORF">ACKKH4_04665</name>
</gene>
<dbReference type="EMBL" id="JBJVNW010000002">
    <property type="protein sequence ID" value="MFM9516547.1"/>
    <property type="molecule type" value="Genomic_DNA"/>
</dbReference>
<comment type="caution">
    <text evidence="2">The sequence shown here is derived from an EMBL/GenBank/DDBJ whole genome shotgun (WGS) entry which is preliminary data.</text>
</comment>
<accession>A0ABW9H378</accession>
<evidence type="ECO:0000313" key="2">
    <source>
        <dbReference type="EMBL" id="MFM9516547.1"/>
    </source>
</evidence>
<sequence length="987" mass="110951">MNSSDTNSQFLLPNPEDVQALKDLVTPFVEACPDMHDMAHIEAQGILDKYGIRHIDPDQIWWHRFDNTSVTSTKAFLFWEHYPKPIESLTLPQLVIQRFQAHDQDNADLLDSDGGFYNEGANARIYNETNEVKMYPSKVIKDLWRINFHDRYWDKMSAFWRRHSDNFRTLAKLNFISKALEEHDGSRLSNENLKTVLKAVAGHLSWPITLDLLHAHEPPAEGLRVAPLYIGNYRACDILRIIDRQGRQILYTPGETDAFHVFETSHDLHWWLLCQNNHPDNRARFMAHFPLSAQQQDGDNVGLNHTIDLLYSTWGKYDSSLFDQDAPDINVDTFSWIRDSVRERMFDDADLSLRSNGDLREKMWVGYLSTVTRLFGAMAVAGWPVALAAVGAGLANIGLNIDQAVNGKNAQDRKAGVLGAISSSIETLFNALALGGSAEIAEVDEANDEFTPQENLADEIEHPTGAPPKITVAAPGRAYVLEGENPLAPFETNEVLDGMEVVADEGQYRNVYQTPRGENYIRIDNSYYLVRYVNEMKTWVIIDPANPFSFFRNLPVRLNAEGEWELLTRPGLYGGGKIFGRWPWGRTPDPLPDVASPTTAYDVPQALRTELQPYVSTVDANSLRALSDDFDDISNPGGPLVQFKALRKTLYRDAQAYYQNLPELPPRPTVPNFGPVNRTKDIIKALYKESPSLVIGESHSSVGSKQFLIENMGTLAKQQVKTLYMEHLFNDFHQVDLDIFNSDGVLSEDLESYLNNLDKGHHTDPTGRFTFLKVVKAARKNHIRVQAIDCAASYRVENMHEVTPFHRHKMMNFFSKIIIESDQAAKGPHRWIALVGNTHSNTWEGVAGISELEGGIGLRVKSAEIAQPTSIEPDPGESGSSGTDTTVYIVKNDLLLKVESPELARELVLEAALNQPGMLSIEKYGNQLELVHRARDGSLVRTLIHADATGVYIERPQWGSINCKRFASLADLSDALRRNGLKPTRIP</sequence>
<organism evidence="2 3">
    <name type="scientific">Pseudomonas monachiensis</name>
    <dbReference type="NCBI Taxonomy" id="3060212"/>
    <lineage>
        <taxon>Bacteria</taxon>
        <taxon>Pseudomonadati</taxon>
        <taxon>Pseudomonadota</taxon>
        <taxon>Gammaproteobacteria</taxon>
        <taxon>Pseudomonadales</taxon>
        <taxon>Pseudomonadaceae</taxon>
        <taxon>Pseudomonas</taxon>
    </lineage>
</organism>
<dbReference type="RefSeq" id="WP_409078264.1">
    <property type="nucleotide sequence ID" value="NZ_CP178857.1"/>
</dbReference>
<keyword evidence="3" id="KW-1185">Reference proteome</keyword>
<dbReference type="Proteomes" id="UP001631987">
    <property type="component" value="Unassembled WGS sequence"/>
</dbReference>
<dbReference type="CDD" id="cd14729">
    <property type="entry name" value="RtxA-like"/>
    <property type="match status" value="1"/>
</dbReference>
<reference evidence="2 3" key="1">
    <citation type="submission" date="2024-12" db="EMBL/GenBank/DDBJ databases">
        <title>Pseudomonas species isolated from Lotus nodules promote plant growth.</title>
        <authorList>
            <person name="Yu Y.-H."/>
            <person name="Kurtenbach J."/>
            <person name="Crosbie D."/>
            <person name="Brachmann A."/>
            <person name="Marin M."/>
        </authorList>
    </citation>
    <scope>NUCLEOTIDE SEQUENCE [LARGE SCALE GENOMIC DNA]</scope>
    <source>
        <strain evidence="2 3">PLb12A</strain>
    </source>
</reference>